<dbReference type="RefSeq" id="WP_093404559.1">
    <property type="nucleotide sequence ID" value="NZ_FOVL01000001.1"/>
</dbReference>
<evidence type="ECO:0000313" key="3">
    <source>
        <dbReference type="Proteomes" id="UP000199153"/>
    </source>
</evidence>
<sequence length="113" mass="12727">MKKLGLSLLAVTAMFFYTENVNAQVDGDVDANVEVEAHAQEKTDFKEIDVLALPQPVKDAVMTDFNGAVTEEAWVKEKDGKTMYKLSLNVEGEKKKVYIDQDGNWIDKKDKDK</sequence>
<dbReference type="AlphaFoldDB" id="A0A1I4XM94"/>
<protein>
    <recommendedName>
        <fullName evidence="4">Beta-lactamase-inhibitor-like, PepSY-like</fullName>
    </recommendedName>
</protein>
<dbReference type="SUPFAM" id="SSF160574">
    <property type="entry name" value="BT0923-like"/>
    <property type="match status" value="1"/>
</dbReference>
<dbReference type="STRING" id="287099.SAMN05660413_00122"/>
<keyword evidence="3" id="KW-1185">Reference proteome</keyword>
<dbReference type="Proteomes" id="UP000199153">
    <property type="component" value="Unassembled WGS sequence"/>
</dbReference>
<organism evidence="2 3">
    <name type="scientific">Salegentibacter flavus</name>
    <dbReference type="NCBI Taxonomy" id="287099"/>
    <lineage>
        <taxon>Bacteria</taxon>
        <taxon>Pseudomonadati</taxon>
        <taxon>Bacteroidota</taxon>
        <taxon>Flavobacteriia</taxon>
        <taxon>Flavobacteriales</taxon>
        <taxon>Flavobacteriaceae</taxon>
        <taxon>Salegentibacter</taxon>
    </lineage>
</organism>
<dbReference type="EMBL" id="FOVL01000001">
    <property type="protein sequence ID" value="SFN26390.1"/>
    <property type="molecule type" value="Genomic_DNA"/>
</dbReference>
<evidence type="ECO:0000256" key="1">
    <source>
        <dbReference type="SAM" id="SignalP"/>
    </source>
</evidence>
<proteinExistence type="predicted"/>
<dbReference type="OrthoDB" id="1099258at2"/>
<gene>
    <name evidence="2" type="ORF">SAMN05660413_00122</name>
</gene>
<dbReference type="Gene3D" id="3.10.450.360">
    <property type="match status" value="1"/>
</dbReference>
<accession>A0A1I4XM94</accession>
<name>A0A1I4XM94_9FLAO</name>
<keyword evidence="1" id="KW-0732">Signal</keyword>
<feature type="signal peptide" evidence="1">
    <location>
        <begin position="1"/>
        <end position="23"/>
    </location>
</feature>
<feature type="chain" id="PRO_5011487688" description="Beta-lactamase-inhibitor-like, PepSY-like" evidence="1">
    <location>
        <begin position="24"/>
        <end position="113"/>
    </location>
</feature>
<reference evidence="2 3" key="1">
    <citation type="submission" date="2016-10" db="EMBL/GenBank/DDBJ databases">
        <authorList>
            <person name="de Groot N.N."/>
        </authorList>
    </citation>
    <scope>NUCLEOTIDE SEQUENCE [LARGE SCALE GENOMIC DNA]</scope>
    <source>
        <strain evidence="2 3">DSM 17794</strain>
    </source>
</reference>
<evidence type="ECO:0000313" key="2">
    <source>
        <dbReference type="EMBL" id="SFN26390.1"/>
    </source>
</evidence>
<evidence type="ECO:0008006" key="4">
    <source>
        <dbReference type="Google" id="ProtNLM"/>
    </source>
</evidence>